<feature type="compositionally biased region" description="Polar residues" evidence="1">
    <location>
        <begin position="36"/>
        <end position="56"/>
    </location>
</feature>
<gene>
    <name evidence="2" type="ORF">BpHYR1_020760</name>
</gene>
<feature type="non-terminal residue" evidence="2">
    <location>
        <position position="322"/>
    </location>
</feature>
<dbReference type="AlphaFoldDB" id="A0A3M7PMA6"/>
<proteinExistence type="predicted"/>
<dbReference type="Proteomes" id="UP000276133">
    <property type="component" value="Unassembled WGS sequence"/>
</dbReference>
<dbReference type="EMBL" id="REGN01010063">
    <property type="protein sequence ID" value="RMZ99777.1"/>
    <property type="molecule type" value="Genomic_DNA"/>
</dbReference>
<keyword evidence="3" id="KW-1185">Reference proteome</keyword>
<reference evidence="2 3" key="1">
    <citation type="journal article" date="2018" name="Sci. Rep.">
        <title>Genomic signatures of local adaptation to the degree of environmental predictability in rotifers.</title>
        <authorList>
            <person name="Franch-Gras L."/>
            <person name="Hahn C."/>
            <person name="Garcia-Roger E.M."/>
            <person name="Carmona M.J."/>
            <person name="Serra M."/>
            <person name="Gomez A."/>
        </authorList>
    </citation>
    <scope>NUCLEOTIDE SEQUENCE [LARGE SCALE GENOMIC DNA]</scope>
    <source>
        <strain evidence="2">HYR1</strain>
    </source>
</reference>
<evidence type="ECO:0000313" key="3">
    <source>
        <dbReference type="Proteomes" id="UP000276133"/>
    </source>
</evidence>
<sequence length="322" mass="35282">MSSPSTISFDSTFSALVLSSSATELTQRSSDKSKISQEMSSPSTISFDSTFSAPVLSSSATESTKRSSDKSTISQEMSSPSTISNAASSSFTSPLFSYSSVSPNTEITTILSTIPDIYEVLCDFVTSCLPENNTLLLSQPLVIANNIIISSSNSINDFPINSSEKCQNPFIYQGKEYDQCISINGVLKCRVSSGQFKECSKNQSFFLSNGTSSYKKSLIGNLDSTFRQSEALFDIQYSINDIQNDFLWKEKKNRFFIKNSGNLKLTIELGREKASQNDVFIGFDSLKISEKKMNPNQVQDNNILLPTLLAFCISAAIISIVT</sequence>
<protein>
    <submittedName>
        <fullName evidence="2">Uncharacterized protein</fullName>
    </submittedName>
</protein>
<name>A0A3M7PMA6_BRAPC</name>
<evidence type="ECO:0000256" key="1">
    <source>
        <dbReference type="SAM" id="MobiDB-lite"/>
    </source>
</evidence>
<accession>A0A3M7PMA6</accession>
<evidence type="ECO:0000313" key="2">
    <source>
        <dbReference type="EMBL" id="RMZ99777.1"/>
    </source>
</evidence>
<comment type="caution">
    <text evidence="2">The sequence shown here is derived from an EMBL/GenBank/DDBJ whole genome shotgun (WGS) entry which is preliminary data.</text>
</comment>
<organism evidence="2 3">
    <name type="scientific">Brachionus plicatilis</name>
    <name type="common">Marine rotifer</name>
    <name type="synonym">Brachionus muelleri</name>
    <dbReference type="NCBI Taxonomy" id="10195"/>
    <lineage>
        <taxon>Eukaryota</taxon>
        <taxon>Metazoa</taxon>
        <taxon>Spiralia</taxon>
        <taxon>Gnathifera</taxon>
        <taxon>Rotifera</taxon>
        <taxon>Eurotatoria</taxon>
        <taxon>Monogononta</taxon>
        <taxon>Pseudotrocha</taxon>
        <taxon>Ploima</taxon>
        <taxon>Brachionidae</taxon>
        <taxon>Brachionus</taxon>
    </lineage>
</organism>
<feature type="region of interest" description="Disordered" evidence="1">
    <location>
        <begin position="24"/>
        <end position="85"/>
    </location>
</feature>